<evidence type="ECO:0000313" key="2">
    <source>
        <dbReference type="Proteomes" id="UP001529514"/>
    </source>
</evidence>
<reference evidence="1 2" key="1">
    <citation type="submission" date="2023-10" db="EMBL/GenBank/DDBJ databases">
        <title>Xenorhabdus taiwanensis sp. nov., a symbiotic bacterium associated with the entomopathogenic nematode Steinernema taiwanensis.</title>
        <authorList>
            <person name="Tseng C.T."/>
            <person name="Shu H.Y."/>
            <person name="Chen M.H."/>
            <person name="Fang Y.J."/>
            <person name="Wu T.L."/>
            <person name="Lin Y.C."/>
            <person name="Huang C.J."/>
        </authorList>
    </citation>
    <scope>NUCLEOTIDE SEQUENCE [LARGE SCALE GENOMIC DNA]</scope>
    <source>
        <strain evidence="1 2">TCT-1</strain>
    </source>
</reference>
<sequence>MPIASKYALEQLYEEWGSFYLYDGWAREFCVTSMDYLTASSGFSEAQAKWVFWAKSDSWVRNA</sequence>
<organism evidence="1 2">
    <name type="scientific">Xenorhabdus taiwanensis</name>
    <dbReference type="NCBI Taxonomy" id="3085177"/>
    <lineage>
        <taxon>Bacteria</taxon>
        <taxon>Pseudomonadati</taxon>
        <taxon>Pseudomonadota</taxon>
        <taxon>Gammaproteobacteria</taxon>
        <taxon>Enterobacterales</taxon>
        <taxon>Morganellaceae</taxon>
        <taxon>Xenorhabdus</taxon>
    </lineage>
</organism>
<gene>
    <name evidence="1" type="ORF">TCT1_09440</name>
</gene>
<dbReference type="Proteomes" id="UP001529514">
    <property type="component" value="Chromosome"/>
</dbReference>
<protein>
    <submittedName>
        <fullName evidence="1">Uncharacterized protein</fullName>
    </submittedName>
</protein>
<keyword evidence="2" id="KW-1185">Reference proteome</keyword>
<name>A0ABN7C0D8_9GAMM</name>
<accession>A0ABN7C0D8</accession>
<dbReference type="EMBL" id="AP028978">
    <property type="protein sequence ID" value="BET96023.1"/>
    <property type="molecule type" value="Genomic_DNA"/>
</dbReference>
<dbReference type="RefSeq" id="WP_374052871.1">
    <property type="nucleotide sequence ID" value="NZ_AP028978.1"/>
</dbReference>
<evidence type="ECO:0000313" key="1">
    <source>
        <dbReference type="EMBL" id="BET96023.1"/>
    </source>
</evidence>
<proteinExistence type="predicted"/>